<dbReference type="Proteomes" id="UP000579647">
    <property type="component" value="Unassembled WGS sequence"/>
</dbReference>
<dbReference type="SMART" id="SM00530">
    <property type="entry name" value="HTH_XRE"/>
    <property type="match status" value="1"/>
</dbReference>
<name>A0A840W4M8_9ACTN</name>
<evidence type="ECO:0000259" key="2">
    <source>
        <dbReference type="PROSITE" id="PS50943"/>
    </source>
</evidence>
<dbReference type="RefSeq" id="WP_184364631.1">
    <property type="nucleotide sequence ID" value="NZ_BAAAKM010000002.1"/>
</dbReference>
<feature type="compositionally biased region" description="Polar residues" evidence="1">
    <location>
        <begin position="1"/>
        <end position="16"/>
    </location>
</feature>
<evidence type="ECO:0000313" key="3">
    <source>
        <dbReference type="EMBL" id="MBB5491022.1"/>
    </source>
</evidence>
<dbReference type="GO" id="GO:0003677">
    <property type="term" value="F:DNA binding"/>
    <property type="evidence" value="ECO:0007669"/>
    <property type="project" value="InterPro"/>
</dbReference>
<accession>A0A840W4M8</accession>
<dbReference type="PROSITE" id="PS50943">
    <property type="entry name" value="HTH_CROC1"/>
    <property type="match status" value="1"/>
</dbReference>
<comment type="caution">
    <text evidence="3">The sequence shown here is derived from an EMBL/GenBank/DDBJ whole genome shotgun (WGS) entry which is preliminary data.</text>
</comment>
<sequence length="381" mass="42334">MAKRTPPSTRTASQGSLPRADADREGRVSGYVLKTIRQTVGFTQEQLAEKARVDVSTLQGWESGRRPLMSVSAGAYLKLRHLLHRLGASPRLLSQLDTGIEADRFIGYMLAADGLIDLENHPLATWVITRPFTELVAWPFTGAVPNELKEAAPIRRRGPSGTGPDLAVDERRHMVDHLRAAAEQAAKDSVEGALLRRQAHYVAGFDKSSETIEWLAVTQRAEQRRLGNEVEWTPSWAVVRSGAHTLARVGDEGALPSFIDVHISTDACEIANLNYWAYWLGEIADPQLADTFMVELDLDSWHGDRLLKHLMGRLTPDNVYVDVVCHTLWALIIRKPGLLGKKIADDLVGAVSRMLQEGVISAQSKRELEEVSYALRTVQRR</sequence>
<dbReference type="InterPro" id="IPR010982">
    <property type="entry name" value="Lambda_DNA-bd_dom_sf"/>
</dbReference>
<protein>
    <submittedName>
        <fullName evidence="3">Transcriptional regulator with XRE-family HTH domain</fullName>
    </submittedName>
</protein>
<dbReference type="AlphaFoldDB" id="A0A840W4M8"/>
<organism evidence="3 4">
    <name type="scientific">Nocardiopsis metallicus</name>
    <dbReference type="NCBI Taxonomy" id="179819"/>
    <lineage>
        <taxon>Bacteria</taxon>
        <taxon>Bacillati</taxon>
        <taxon>Actinomycetota</taxon>
        <taxon>Actinomycetes</taxon>
        <taxon>Streptosporangiales</taxon>
        <taxon>Nocardiopsidaceae</taxon>
        <taxon>Nocardiopsis</taxon>
    </lineage>
</organism>
<dbReference type="InterPro" id="IPR001387">
    <property type="entry name" value="Cro/C1-type_HTH"/>
</dbReference>
<evidence type="ECO:0000313" key="4">
    <source>
        <dbReference type="Proteomes" id="UP000579647"/>
    </source>
</evidence>
<dbReference type="Gene3D" id="1.10.260.40">
    <property type="entry name" value="lambda repressor-like DNA-binding domains"/>
    <property type="match status" value="1"/>
</dbReference>
<dbReference type="EMBL" id="JACHDO010000001">
    <property type="protein sequence ID" value="MBB5491022.1"/>
    <property type="molecule type" value="Genomic_DNA"/>
</dbReference>
<proteinExistence type="predicted"/>
<gene>
    <name evidence="3" type="ORF">HNR07_002159</name>
</gene>
<evidence type="ECO:0000256" key="1">
    <source>
        <dbReference type="SAM" id="MobiDB-lite"/>
    </source>
</evidence>
<feature type="domain" description="HTH cro/C1-type" evidence="2">
    <location>
        <begin position="33"/>
        <end position="66"/>
    </location>
</feature>
<keyword evidence="4" id="KW-1185">Reference proteome</keyword>
<reference evidence="3 4" key="1">
    <citation type="submission" date="2020-08" db="EMBL/GenBank/DDBJ databases">
        <title>Sequencing the genomes of 1000 actinobacteria strains.</title>
        <authorList>
            <person name="Klenk H.-P."/>
        </authorList>
    </citation>
    <scope>NUCLEOTIDE SEQUENCE [LARGE SCALE GENOMIC DNA]</scope>
    <source>
        <strain evidence="3 4">DSM 44598</strain>
    </source>
</reference>
<feature type="region of interest" description="Disordered" evidence="1">
    <location>
        <begin position="1"/>
        <end position="24"/>
    </location>
</feature>
<dbReference type="CDD" id="cd00093">
    <property type="entry name" value="HTH_XRE"/>
    <property type="match status" value="1"/>
</dbReference>
<dbReference type="Pfam" id="PF01381">
    <property type="entry name" value="HTH_3"/>
    <property type="match status" value="1"/>
</dbReference>
<dbReference type="SUPFAM" id="SSF47413">
    <property type="entry name" value="lambda repressor-like DNA-binding domains"/>
    <property type="match status" value="1"/>
</dbReference>